<keyword evidence="3" id="KW-0255">Endonuclease</keyword>
<dbReference type="STRING" id="756272.Plabr_1878"/>
<feature type="domain" description="Endonuclease/exonuclease/phosphatase" evidence="2">
    <location>
        <begin position="120"/>
        <end position="316"/>
    </location>
</feature>
<dbReference type="Pfam" id="PF03372">
    <property type="entry name" value="Exo_endo_phos"/>
    <property type="match status" value="1"/>
</dbReference>
<dbReference type="SUPFAM" id="SSF56219">
    <property type="entry name" value="DNase I-like"/>
    <property type="match status" value="1"/>
</dbReference>
<keyword evidence="4" id="KW-1185">Reference proteome</keyword>
<keyword evidence="3" id="KW-0540">Nuclease</keyword>
<keyword evidence="3" id="KW-0378">Hydrolase</keyword>
<dbReference type="AlphaFoldDB" id="F0SH02"/>
<dbReference type="OrthoDB" id="243209at2"/>
<evidence type="ECO:0000259" key="2">
    <source>
        <dbReference type="Pfam" id="PF03372"/>
    </source>
</evidence>
<dbReference type="Gene3D" id="3.60.10.10">
    <property type="entry name" value="Endonuclease/exonuclease/phosphatase"/>
    <property type="match status" value="1"/>
</dbReference>
<sequence length="327" mass="36659">MTSSRFNRVLRCDRSTPWFLTLLAVLWLLAASVRLFFRDVTSWTLLDVVHYATPGPLLMLGAFGIACLWALFARPRQAIGWCLMAAVVAQCSGSAPMRDVPGVRPAPETNPPEQPIRLLFWNTAHLKHGLDAIAADIQTYDADVVALVESGPASERYRGLWQERFPDYNITLFGAEMMLLVRDGYSMDVDARQLAGLSRLRSATVEVADQSFRLMLVDIAGRPDIDRQPHLEQLAAEVQQNQSQPIIIAGDFNTPRDSFLFQPLEGLVRNAFDEVGEGYAPTWPVPFPVLTLDQVWGNRGVAFRSCQHDWSKRSDHRPVLVEFQAVP</sequence>
<dbReference type="HOGENOM" id="CLU_849624_0_0_0"/>
<dbReference type="GO" id="GO:0004519">
    <property type="term" value="F:endonuclease activity"/>
    <property type="evidence" value="ECO:0007669"/>
    <property type="project" value="UniProtKB-KW"/>
</dbReference>
<evidence type="ECO:0000313" key="4">
    <source>
        <dbReference type="Proteomes" id="UP000006860"/>
    </source>
</evidence>
<feature type="transmembrane region" description="Helical" evidence="1">
    <location>
        <begin position="48"/>
        <end position="71"/>
    </location>
</feature>
<gene>
    <name evidence="3" type="ordered locus">Plabr_1878</name>
</gene>
<keyword evidence="1" id="KW-1133">Transmembrane helix</keyword>
<evidence type="ECO:0000256" key="1">
    <source>
        <dbReference type="SAM" id="Phobius"/>
    </source>
</evidence>
<dbReference type="eggNOG" id="COG3021">
    <property type="taxonomic scope" value="Bacteria"/>
</dbReference>
<dbReference type="EMBL" id="CP002546">
    <property type="protein sequence ID" value="ADY59487.1"/>
    <property type="molecule type" value="Genomic_DNA"/>
</dbReference>
<protein>
    <submittedName>
        <fullName evidence="3">Endonuclease/exonuclease/phosphatase</fullName>
    </submittedName>
</protein>
<organism evidence="3 4">
    <name type="scientific">Rubinisphaera brasiliensis (strain ATCC 49424 / DSM 5305 / JCM 21570 / IAM 15109 / NBRC 103401 / IFAM 1448)</name>
    <name type="common">Planctomyces brasiliensis</name>
    <dbReference type="NCBI Taxonomy" id="756272"/>
    <lineage>
        <taxon>Bacteria</taxon>
        <taxon>Pseudomonadati</taxon>
        <taxon>Planctomycetota</taxon>
        <taxon>Planctomycetia</taxon>
        <taxon>Planctomycetales</taxon>
        <taxon>Planctomycetaceae</taxon>
        <taxon>Rubinisphaera</taxon>
    </lineage>
</organism>
<proteinExistence type="predicted"/>
<dbReference type="KEGG" id="pbs:Plabr_1878"/>
<dbReference type="Proteomes" id="UP000006860">
    <property type="component" value="Chromosome"/>
</dbReference>
<keyword evidence="1" id="KW-0472">Membrane</keyword>
<evidence type="ECO:0000313" key="3">
    <source>
        <dbReference type="EMBL" id="ADY59487.1"/>
    </source>
</evidence>
<keyword evidence="1" id="KW-0812">Transmembrane</keyword>
<dbReference type="InterPro" id="IPR036691">
    <property type="entry name" value="Endo/exonu/phosph_ase_sf"/>
</dbReference>
<reference evidence="4" key="1">
    <citation type="submission" date="2011-02" db="EMBL/GenBank/DDBJ databases">
        <title>The complete genome of Planctomyces brasiliensis DSM 5305.</title>
        <authorList>
            <person name="Lucas S."/>
            <person name="Copeland A."/>
            <person name="Lapidus A."/>
            <person name="Bruce D."/>
            <person name="Goodwin L."/>
            <person name="Pitluck S."/>
            <person name="Kyrpides N."/>
            <person name="Mavromatis K."/>
            <person name="Pagani I."/>
            <person name="Ivanova N."/>
            <person name="Ovchinnikova G."/>
            <person name="Lu M."/>
            <person name="Detter J.C."/>
            <person name="Han C."/>
            <person name="Land M."/>
            <person name="Hauser L."/>
            <person name="Markowitz V."/>
            <person name="Cheng J.-F."/>
            <person name="Hugenholtz P."/>
            <person name="Woyke T."/>
            <person name="Wu D."/>
            <person name="Tindall B."/>
            <person name="Pomrenke H.G."/>
            <person name="Brambilla E."/>
            <person name="Klenk H.-P."/>
            <person name="Eisen J.A."/>
        </authorList>
    </citation>
    <scope>NUCLEOTIDE SEQUENCE [LARGE SCALE GENOMIC DNA]</scope>
    <source>
        <strain evidence="4">ATCC 49424 / DSM 5305 / JCM 21570 / NBRC 103401 / IFAM 1448</strain>
    </source>
</reference>
<accession>F0SH02</accession>
<dbReference type="InterPro" id="IPR005135">
    <property type="entry name" value="Endo/exonuclease/phosphatase"/>
</dbReference>
<dbReference type="RefSeq" id="WP_013628214.1">
    <property type="nucleotide sequence ID" value="NC_015174.1"/>
</dbReference>
<name>F0SH02_RUBBR</name>